<dbReference type="KEGG" id="lsf:I8J32_005755"/>
<protein>
    <recommendedName>
        <fullName evidence="1">Nidogen G2 beta-barrel domain-containing protein</fullName>
    </recommendedName>
</protein>
<dbReference type="AlphaFoldDB" id="A0A974Y2Q6"/>
<dbReference type="InterPro" id="IPR006605">
    <property type="entry name" value="G2_nidogen/fibulin_G2F"/>
</dbReference>
<evidence type="ECO:0000313" key="2">
    <source>
        <dbReference type="EMBL" id="QSX79365.1"/>
    </source>
</evidence>
<name>A0A974Y2Q6_9GAMM</name>
<evidence type="ECO:0000259" key="1">
    <source>
        <dbReference type="PROSITE" id="PS50993"/>
    </source>
</evidence>
<reference evidence="2 3" key="1">
    <citation type="submission" date="2021-03" db="EMBL/GenBank/DDBJ databases">
        <title>Lysobacter sp. nov. isolated from soil of gangwondo yeongwol, south Korea.</title>
        <authorList>
            <person name="Kim K.R."/>
            <person name="Kim K.H."/>
            <person name="Jeon C.O."/>
        </authorList>
    </citation>
    <scope>NUCLEOTIDE SEQUENCE [LARGE SCALE GENOMIC DNA]</scope>
    <source>
        <strain evidence="2 3">R19</strain>
    </source>
</reference>
<gene>
    <name evidence="2" type="ORF">I8J32_005755</name>
</gene>
<sequence>MKQPLPEVFFDPNARMTENGYALTNGSIEDLARIGLTPEQAVGMAFTFNGGDDSAEGEEPVEIVFDGTVERHPKWGYLAISNSQGIYWRARQA</sequence>
<dbReference type="PROSITE" id="PS50993">
    <property type="entry name" value="NIDOGEN_G2"/>
    <property type="match status" value="1"/>
</dbReference>
<organism evidence="2 3">
    <name type="scientific">Agrilutibacter solisilvae</name>
    <dbReference type="NCBI Taxonomy" id="2763317"/>
    <lineage>
        <taxon>Bacteria</taxon>
        <taxon>Pseudomonadati</taxon>
        <taxon>Pseudomonadota</taxon>
        <taxon>Gammaproteobacteria</taxon>
        <taxon>Lysobacterales</taxon>
        <taxon>Lysobacteraceae</taxon>
        <taxon>Agrilutibacter</taxon>
    </lineage>
</organism>
<keyword evidence="3" id="KW-1185">Reference proteome</keyword>
<dbReference type="EMBL" id="CP071518">
    <property type="protein sequence ID" value="QSX79365.1"/>
    <property type="molecule type" value="Genomic_DNA"/>
</dbReference>
<dbReference type="Proteomes" id="UP000639274">
    <property type="component" value="Chromosome"/>
</dbReference>
<evidence type="ECO:0000313" key="3">
    <source>
        <dbReference type="Proteomes" id="UP000639274"/>
    </source>
</evidence>
<dbReference type="RefSeq" id="WP_200614505.1">
    <property type="nucleotide sequence ID" value="NZ_CP071518.1"/>
</dbReference>
<proteinExistence type="predicted"/>
<feature type="domain" description="Nidogen G2 beta-barrel" evidence="1">
    <location>
        <begin position="1"/>
        <end position="93"/>
    </location>
</feature>
<accession>A0A974Y2Q6</accession>